<evidence type="ECO:0000313" key="2">
    <source>
        <dbReference type="Proteomes" id="UP000255082"/>
    </source>
</evidence>
<dbReference type="AlphaFoldDB" id="A0A378WWE8"/>
<protein>
    <submittedName>
        <fullName evidence="1">Uncharacterized protein</fullName>
    </submittedName>
</protein>
<dbReference type="Proteomes" id="UP000255082">
    <property type="component" value="Unassembled WGS sequence"/>
</dbReference>
<sequence>MVENEIEIVNTGAGHDLTITEQLLYYLVVWATYGRGAARRRGRR</sequence>
<organism evidence="1 2">
    <name type="scientific">Nocardia africana</name>
    <dbReference type="NCBI Taxonomy" id="134964"/>
    <lineage>
        <taxon>Bacteria</taxon>
        <taxon>Bacillati</taxon>
        <taxon>Actinomycetota</taxon>
        <taxon>Actinomycetes</taxon>
        <taxon>Mycobacteriales</taxon>
        <taxon>Nocardiaceae</taxon>
        <taxon>Nocardia</taxon>
    </lineage>
</organism>
<dbReference type="EMBL" id="UGRU01000001">
    <property type="protein sequence ID" value="SUA45192.1"/>
    <property type="molecule type" value="Genomic_DNA"/>
</dbReference>
<evidence type="ECO:0000313" key="1">
    <source>
        <dbReference type="EMBL" id="SUA45192.1"/>
    </source>
</evidence>
<gene>
    <name evidence="1" type="ORF">NCTC13184_03714</name>
</gene>
<accession>A0A378WWE8</accession>
<name>A0A378WWE8_9NOCA</name>
<reference evidence="1 2" key="1">
    <citation type="submission" date="2018-06" db="EMBL/GenBank/DDBJ databases">
        <authorList>
            <consortium name="Pathogen Informatics"/>
            <person name="Doyle S."/>
        </authorList>
    </citation>
    <scope>NUCLEOTIDE SEQUENCE [LARGE SCALE GENOMIC DNA]</scope>
    <source>
        <strain evidence="1 2">NCTC13184</strain>
    </source>
</reference>
<proteinExistence type="predicted"/>